<sequence length="445" mass="49569">MPRKPVSETIPSLEFSPSERRDVIEMVAGVMADALKIERRYLSHHGEPSKSEWKEVRGTGGGLRFFKERRHSESQGRPSISTSDSETEKVYLEELEWTTATSISDSISSDSFSGSFASDSTPMRFVDQIRSDIESSNTSSSNSSEPAGCTLDSAVYSRIPMIVGVGHVEGTLEDVALGLYAGDEASWKERGAYIKDGHNYSRILSTILGPTPDDPFRFLGVKWFAREASNPLFGTLIQDRDFLVVEGTGLTRDEHGEPHGYYVMHSFGHPLVPEFAERKILRCELSLCFISRQVGPNKVHMFTRGFIDPKGFLTPSMAITVSAKRISTCMKTIETAYLRKLVWLMKQRRRSRMQVASQHDGDTSVRVCEVCTKTFRFLSGNLSLCQVCFKCVCSKCTVKRKVVVGATATCATKHLLPFCSACVQEAKVLPPHQVALDKNIRHTTL</sequence>
<protein>
    <recommendedName>
        <fullName evidence="4">FYVE-type domain-containing protein</fullName>
    </recommendedName>
</protein>
<evidence type="ECO:0000256" key="1">
    <source>
        <dbReference type="SAM" id="MobiDB-lite"/>
    </source>
</evidence>
<reference evidence="2" key="1">
    <citation type="submission" date="2019-03" db="EMBL/GenBank/DDBJ databases">
        <title>Long read genome sequence of the mycoparasitic Pythium oligandrum ATCC 38472 isolated from sugarbeet rhizosphere.</title>
        <authorList>
            <person name="Gaulin E."/>
        </authorList>
    </citation>
    <scope>NUCLEOTIDE SEQUENCE</scope>
    <source>
        <strain evidence="2">ATCC 38472_TT</strain>
    </source>
</reference>
<dbReference type="PANTHER" id="PTHR13510:SF44">
    <property type="entry name" value="RABENOSYN-5"/>
    <property type="match status" value="1"/>
</dbReference>
<dbReference type="SUPFAM" id="SSF57903">
    <property type="entry name" value="FYVE/PHD zinc finger"/>
    <property type="match status" value="1"/>
</dbReference>
<dbReference type="InterPro" id="IPR052727">
    <property type="entry name" value="Rab4/Rab5_effector"/>
</dbReference>
<feature type="compositionally biased region" description="Polar residues" evidence="1">
    <location>
        <begin position="75"/>
        <end position="84"/>
    </location>
</feature>
<comment type="caution">
    <text evidence="2">The sequence shown here is derived from an EMBL/GenBank/DDBJ whole genome shotgun (WGS) entry which is preliminary data.</text>
</comment>
<proteinExistence type="predicted"/>
<name>A0A8K1CDE2_PYTOL</name>
<feature type="region of interest" description="Disordered" evidence="1">
    <location>
        <begin position="66"/>
        <end position="87"/>
    </location>
</feature>
<dbReference type="InterPro" id="IPR011011">
    <property type="entry name" value="Znf_FYVE_PHD"/>
</dbReference>
<dbReference type="EMBL" id="SPLM01000076">
    <property type="protein sequence ID" value="TMW61359.1"/>
    <property type="molecule type" value="Genomic_DNA"/>
</dbReference>
<evidence type="ECO:0008006" key="4">
    <source>
        <dbReference type="Google" id="ProtNLM"/>
    </source>
</evidence>
<dbReference type="PANTHER" id="PTHR13510">
    <property type="entry name" value="FYVE-FINGER-CONTAINING RAB5 EFFECTOR PROTEIN RABENOSYN-5-RELATED"/>
    <property type="match status" value="1"/>
</dbReference>
<keyword evidence="3" id="KW-1185">Reference proteome</keyword>
<dbReference type="AlphaFoldDB" id="A0A8K1CDE2"/>
<dbReference type="Proteomes" id="UP000794436">
    <property type="component" value="Unassembled WGS sequence"/>
</dbReference>
<evidence type="ECO:0000313" key="2">
    <source>
        <dbReference type="EMBL" id="TMW61359.1"/>
    </source>
</evidence>
<evidence type="ECO:0000313" key="3">
    <source>
        <dbReference type="Proteomes" id="UP000794436"/>
    </source>
</evidence>
<gene>
    <name evidence="2" type="ORF">Poli38472_012550</name>
</gene>
<dbReference type="Gene3D" id="3.30.530.20">
    <property type="match status" value="1"/>
</dbReference>
<dbReference type="InterPro" id="IPR023393">
    <property type="entry name" value="START-like_dom_sf"/>
</dbReference>
<accession>A0A8K1CDE2</accession>
<organism evidence="2 3">
    <name type="scientific">Pythium oligandrum</name>
    <name type="common">Mycoparasitic fungus</name>
    <dbReference type="NCBI Taxonomy" id="41045"/>
    <lineage>
        <taxon>Eukaryota</taxon>
        <taxon>Sar</taxon>
        <taxon>Stramenopiles</taxon>
        <taxon>Oomycota</taxon>
        <taxon>Peronosporomycetes</taxon>
        <taxon>Pythiales</taxon>
        <taxon>Pythiaceae</taxon>
        <taxon>Pythium</taxon>
    </lineage>
</organism>